<proteinExistence type="predicted"/>
<keyword evidence="1" id="KW-0732">Signal</keyword>
<gene>
    <name evidence="2" type="ORF">PSFLO_06758</name>
</gene>
<feature type="signal peptide" evidence="1">
    <location>
        <begin position="1"/>
        <end position="18"/>
    </location>
</feature>
<evidence type="ECO:0000313" key="2">
    <source>
        <dbReference type="EMBL" id="SPO41276.1"/>
    </source>
</evidence>
<protein>
    <submittedName>
        <fullName evidence="2">Uncharacterized protein</fullName>
    </submittedName>
</protein>
<dbReference type="AlphaFoldDB" id="A0A5C3FAY6"/>
<feature type="chain" id="PRO_5022843491" evidence="1">
    <location>
        <begin position="19"/>
        <end position="191"/>
    </location>
</feature>
<evidence type="ECO:0000313" key="3">
    <source>
        <dbReference type="Proteomes" id="UP000323386"/>
    </source>
</evidence>
<keyword evidence="3" id="KW-1185">Reference proteome</keyword>
<organism evidence="2 3">
    <name type="scientific">Pseudozyma flocculosa</name>
    <dbReference type="NCBI Taxonomy" id="84751"/>
    <lineage>
        <taxon>Eukaryota</taxon>
        <taxon>Fungi</taxon>
        <taxon>Dikarya</taxon>
        <taxon>Basidiomycota</taxon>
        <taxon>Ustilaginomycotina</taxon>
        <taxon>Ustilaginomycetes</taxon>
        <taxon>Ustilaginales</taxon>
        <taxon>Ustilaginaceae</taxon>
        <taxon>Pseudozyma</taxon>
    </lineage>
</organism>
<name>A0A5C3FAY6_9BASI</name>
<sequence length="191" mass="20543">MKLSALLTALAVAPLALAAPSLPSGKTYEWRFTILTFGYGVKIKSRIQFITGPKPKMCFKLDPNQPTPGTEGLDWQMFANGEPLHDEALIGACWDAGVNLVTLGWSIIDGKDVPGLEISICKPVPDVGAAVLDNTPCYNSMRRGTFKVRRGSAEPDHRRLPTSPAVGASSYLSATSVDGLNALRGRHGRHE</sequence>
<dbReference type="EMBL" id="OOIP01000026">
    <property type="protein sequence ID" value="SPO41276.1"/>
    <property type="molecule type" value="Genomic_DNA"/>
</dbReference>
<reference evidence="2 3" key="1">
    <citation type="submission" date="2018-03" db="EMBL/GenBank/DDBJ databases">
        <authorList>
            <person name="Guldener U."/>
        </authorList>
    </citation>
    <scope>NUCLEOTIDE SEQUENCE [LARGE SCALE GENOMIC DNA]</scope>
    <source>
        <strain evidence="2 3">DAOM196992</strain>
    </source>
</reference>
<accession>A0A5C3FAY6</accession>
<dbReference type="Proteomes" id="UP000323386">
    <property type="component" value="Unassembled WGS sequence"/>
</dbReference>
<evidence type="ECO:0000256" key="1">
    <source>
        <dbReference type="SAM" id="SignalP"/>
    </source>
</evidence>